<dbReference type="VEuPathDB" id="FungiDB:FGRAMPH1_01G24197"/>
<reference evidence="1 3" key="3">
    <citation type="journal article" date="2015" name="BMC Genomics">
        <title>The completed genome sequence of the pathogenic ascomycete fungus Fusarium graminearum.</title>
        <authorList>
            <person name="King R."/>
            <person name="Urban M."/>
            <person name="Hammond-Kosack M.C."/>
            <person name="Hassani-Pak K."/>
            <person name="Hammond-Kosack K.E."/>
        </authorList>
    </citation>
    <scope>NUCLEOTIDE SEQUENCE [LARGE SCALE GENOMIC DNA]</scope>
    <source>
        <strain evidence="3">ATCC MYA-4620 / CBS 123657 / FGSC 9075 / NRRL 31084 / PH-1</strain>
        <strain evidence="1">PH-1</strain>
    </source>
</reference>
<organism evidence="1 3">
    <name type="scientific">Gibberella zeae (strain ATCC MYA-4620 / CBS 123657 / FGSC 9075 / NRRL 31084 / PH-1)</name>
    <name type="common">Wheat head blight fungus</name>
    <name type="synonym">Fusarium graminearum</name>
    <dbReference type="NCBI Taxonomy" id="229533"/>
    <lineage>
        <taxon>Eukaryota</taxon>
        <taxon>Fungi</taxon>
        <taxon>Dikarya</taxon>
        <taxon>Ascomycota</taxon>
        <taxon>Pezizomycotina</taxon>
        <taxon>Sordariomycetes</taxon>
        <taxon>Hypocreomycetidae</taxon>
        <taxon>Hypocreales</taxon>
        <taxon>Nectriaceae</taxon>
        <taxon>Fusarium</taxon>
    </lineage>
</organism>
<reference evidence="2 3" key="2">
    <citation type="journal article" date="2010" name="Nature">
        <title>Comparative genomics reveals mobile pathogenicity chromosomes in Fusarium.</title>
        <authorList>
            <person name="Ma L.J."/>
            <person name="van der Does H.C."/>
            <person name="Borkovich K.A."/>
            <person name="Coleman J.J."/>
            <person name="Daboussi M.J."/>
            <person name="Di Pietro A."/>
            <person name="Dufresne M."/>
            <person name="Freitag M."/>
            <person name="Grabherr M."/>
            <person name="Henrissat B."/>
            <person name="Houterman P.M."/>
            <person name="Kang S."/>
            <person name="Shim W.B."/>
            <person name="Woloshuk C."/>
            <person name="Xie X."/>
            <person name="Xu J.R."/>
            <person name="Antoniw J."/>
            <person name="Baker S.E."/>
            <person name="Bluhm B.H."/>
            <person name="Breakspear A."/>
            <person name="Brown D.W."/>
            <person name="Butchko R.A."/>
            <person name="Chapman S."/>
            <person name="Coulson R."/>
            <person name="Coutinho P.M."/>
            <person name="Danchin E.G."/>
            <person name="Diener A."/>
            <person name="Gale L.R."/>
            <person name="Gardiner D.M."/>
            <person name="Goff S."/>
            <person name="Hammond-Kosack K.E."/>
            <person name="Hilburn K."/>
            <person name="Hua-Van A."/>
            <person name="Jonkers W."/>
            <person name="Kazan K."/>
            <person name="Kodira C.D."/>
            <person name="Koehrsen M."/>
            <person name="Kumar L."/>
            <person name="Lee Y.H."/>
            <person name="Li L."/>
            <person name="Manners J.M."/>
            <person name="Miranda-Saavedra D."/>
            <person name="Mukherjee M."/>
            <person name="Park G."/>
            <person name="Park J."/>
            <person name="Park S.Y."/>
            <person name="Proctor R.H."/>
            <person name="Regev A."/>
            <person name="Ruiz-Roldan M.C."/>
            <person name="Sain D."/>
            <person name="Sakthikumar S."/>
            <person name="Sykes S."/>
            <person name="Schwartz D.C."/>
            <person name="Turgeon B.G."/>
            <person name="Wapinski I."/>
            <person name="Yoder O."/>
            <person name="Young S."/>
            <person name="Zeng Q."/>
            <person name="Zhou S."/>
            <person name="Galagan J."/>
            <person name="Cuomo C.A."/>
            <person name="Kistler H.C."/>
            <person name="Rep M."/>
        </authorList>
    </citation>
    <scope>GENOME REANNOTATION</scope>
    <source>
        <strain evidence="3">ATCC MYA-4620 / CBS 123657 / FGSC 9075 / NRRL 31084 / PH-1</strain>
        <strain evidence="2">PH-1 / ATCC MYA-4620 / FGSC 9075 / NRRL 31084</strain>
    </source>
</reference>
<dbReference type="EnsemblFungi" id="CEF84296">
    <property type="protein sequence ID" value="CEF84296"/>
    <property type="gene ID" value="FGRRES_13089"/>
</dbReference>
<evidence type="ECO:0000313" key="2">
    <source>
        <dbReference type="EnsemblFungi" id="CEF84296"/>
    </source>
</evidence>
<reference evidence="2 3" key="1">
    <citation type="journal article" date="2007" name="Science">
        <title>The Fusarium graminearum genome reveals a link between localized polymorphism and pathogen specialization.</title>
        <authorList>
            <person name="Cuomo C.A."/>
            <person name="Gueldener U."/>
            <person name="Xu J.-R."/>
            <person name="Trail F."/>
            <person name="Turgeon B.G."/>
            <person name="Di Pietro A."/>
            <person name="Walton J.D."/>
            <person name="Ma L.-J."/>
            <person name="Baker S.E."/>
            <person name="Rep M."/>
            <person name="Adam G."/>
            <person name="Antoniw J."/>
            <person name="Baldwin T."/>
            <person name="Calvo S.E."/>
            <person name="Chang Y.-L."/>
            <person name="DeCaprio D."/>
            <person name="Gale L.R."/>
            <person name="Gnerre S."/>
            <person name="Goswami R.S."/>
            <person name="Hammond-Kosack K."/>
            <person name="Harris L.J."/>
            <person name="Hilburn K."/>
            <person name="Kennell J.C."/>
            <person name="Kroken S."/>
            <person name="Magnuson J.K."/>
            <person name="Mannhaupt G."/>
            <person name="Mauceli E.W."/>
            <person name="Mewes H.-W."/>
            <person name="Mitterbauer R."/>
            <person name="Muehlbauer G."/>
            <person name="Muensterkoetter M."/>
            <person name="Nelson D."/>
            <person name="O'Donnell K."/>
            <person name="Ouellet T."/>
            <person name="Qi W."/>
            <person name="Quesneville H."/>
            <person name="Roncero M.I.G."/>
            <person name="Seong K.-Y."/>
            <person name="Tetko I.V."/>
            <person name="Urban M."/>
            <person name="Waalwijk C."/>
            <person name="Ward T.J."/>
            <person name="Yao J."/>
            <person name="Birren B.W."/>
            <person name="Kistler H.C."/>
        </authorList>
    </citation>
    <scope>NUCLEOTIDE SEQUENCE [LARGE SCALE GENOMIC DNA]</scope>
    <source>
        <strain evidence="3">ATCC MYA-4620 / CBS 123657 / FGSC 9075 / NRRL 31084 / PH-1</strain>
        <strain evidence="2">PH-1 / ATCC MYA-4620 / FGSC 9075 / NRRL 31084</strain>
    </source>
</reference>
<dbReference type="Proteomes" id="UP000070720">
    <property type="component" value="Chromosome 4"/>
</dbReference>
<evidence type="ECO:0000313" key="1">
    <source>
        <dbReference type="EMBL" id="CEF84296.1"/>
    </source>
</evidence>
<reference evidence="2" key="4">
    <citation type="submission" date="2017-01" db="UniProtKB">
        <authorList>
            <consortium name="EnsemblFungi"/>
        </authorList>
    </citation>
    <scope>IDENTIFICATION</scope>
    <source>
        <strain evidence="2">PH-1 / ATCC MYA-4620 / FGSC 9075 / NRRL 31084</strain>
    </source>
</reference>
<keyword evidence="3" id="KW-1185">Reference proteome</keyword>
<dbReference type="AlphaFoldDB" id="I1S8B1"/>
<accession>A0A098DR23</accession>
<gene>
    <name evidence="1" type="ORF">FGRAMPH1_01T24197</name>
</gene>
<dbReference type="RefSeq" id="XP_011326916.1">
    <property type="nucleotide sequence ID" value="XM_011328614.1"/>
</dbReference>
<proteinExistence type="predicted"/>
<sequence length="103" mass="11454">MGQQTSPSTLGVGQGIFTKSSFSYRHLFPRKDELTADSHAKSQQNVELATDYPTLRLDTTQSDRDPIRSGLQALLATTMCTALKSLSHISSLRMYQSLVIYRS</sequence>
<dbReference type="InParanoid" id="I1S8B1"/>
<name>I1S8B1_GIBZE</name>
<dbReference type="KEGG" id="fgr:FGSG_13089"/>
<protein>
    <submittedName>
        <fullName evidence="1">Chromosome 4, complete genome</fullName>
    </submittedName>
</protein>
<dbReference type="EMBL" id="HG970335">
    <property type="protein sequence ID" value="CEF84296.1"/>
    <property type="molecule type" value="Genomic_DNA"/>
</dbReference>
<accession>I1S8B1</accession>
<evidence type="ECO:0000313" key="3">
    <source>
        <dbReference type="Proteomes" id="UP000070720"/>
    </source>
</evidence>
<dbReference type="HOGENOM" id="CLU_2264024_0_0_1"/>